<evidence type="ECO:0008006" key="4">
    <source>
        <dbReference type="Google" id="ProtNLM"/>
    </source>
</evidence>
<comment type="caution">
    <text evidence="2">The sequence shown here is derived from an EMBL/GenBank/DDBJ whole genome shotgun (WGS) entry which is preliminary data.</text>
</comment>
<evidence type="ECO:0000313" key="2">
    <source>
        <dbReference type="EMBL" id="KIH99353.1"/>
    </source>
</evidence>
<sequence length="315" mass="34600">MARNARLIALAAAAFLLTLALMLRSYVADELEKIPARTELIMRLTDDSAAYLDTGTWKVVRDVPVERRTEVSGTFAPGDADWTTWRMSTSVSSRDTPLAHSERRVVVDRETGTAVNCCGEHVDGDKAVRQAGLVLHWPAGGTWEEYPFYDADIRAAPPMVFDGADTVGGLFVRRYVQTVDTTQVPDSARPVPARVLGRDRPGTVQANRWLELERTLWVEPVTGRVVDAREVRRETLRPETGDGERLLLDADLRMAEELVAGEVRLADQQRTLLQAVRSWLPIGLGAAGGALSVFALAGELRDRRATAAATGAQRN</sequence>
<dbReference type="Proteomes" id="UP000031675">
    <property type="component" value="Unassembled WGS sequence"/>
</dbReference>
<dbReference type="EMBL" id="JROO01000013">
    <property type="protein sequence ID" value="KIH99353.1"/>
    <property type="molecule type" value="Genomic_DNA"/>
</dbReference>
<reference evidence="3" key="1">
    <citation type="journal article" date="2015" name="Chem. Biol.">
        <title>Structure, bioactivity, and resistance mechanism of streptomonomicin, an unusual lasso Peptide from an understudied halophilic actinomycete.</title>
        <authorList>
            <person name="Metelev M."/>
            <person name="Tietz J.I."/>
            <person name="Melby J.O."/>
            <person name="Blair P.M."/>
            <person name="Zhu L."/>
            <person name="Livnat I."/>
            <person name="Severinov K."/>
            <person name="Mitchell D.A."/>
        </authorList>
    </citation>
    <scope>NUCLEOTIDE SEQUENCE [LARGE SCALE GENOMIC DNA]</scope>
    <source>
        <strain evidence="3">YIM 90003</strain>
    </source>
</reference>
<proteinExistence type="predicted"/>
<name>A0A0C2G7S9_9ACTN</name>
<dbReference type="InterPro" id="IPR021424">
    <property type="entry name" value="PorA"/>
</dbReference>
<keyword evidence="1" id="KW-0472">Membrane</keyword>
<accession>A0A0C2G7S9</accession>
<keyword evidence="1" id="KW-0812">Transmembrane</keyword>
<evidence type="ECO:0000313" key="3">
    <source>
        <dbReference type="Proteomes" id="UP000031675"/>
    </source>
</evidence>
<keyword evidence="1" id="KW-1133">Transmembrane helix</keyword>
<feature type="transmembrane region" description="Helical" evidence="1">
    <location>
        <begin position="278"/>
        <end position="297"/>
    </location>
</feature>
<keyword evidence="3" id="KW-1185">Reference proteome</keyword>
<dbReference type="STRING" id="183763.LP52_08010"/>
<organism evidence="2 3">
    <name type="scientific">Streptomonospora alba</name>
    <dbReference type="NCBI Taxonomy" id="183763"/>
    <lineage>
        <taxon>Bacteria</taxon>
        <taxon>Bacillati</taxon>
        <taxon>Actinomycetota</taxon>
        <taxon>Actinomycetes</taxon>
        <taxon>Streptosporangiales</taxon>
        <taxon>Nocardiopsidaceae</taxon>
        <taxon>Streptomonospora</taxon>
    </lineage>
</organism>
<protein>
    <recommendedName>
        <fullName evidence="4">DUF3068 domain-containing protein</fullName>
    </recommendedName>
</protein>
<gene>
    <name evidence="2" type="ORF">LP52_08010</name>
</gene>
<dbReference type="Pfam" id="PF11271">
    <property type="entry name" value="PorA"/>
    <property type="match status" value="1"/>
</dbReference>
<dbReference type="AlphaFoldDB" id="A0A0C2G7S9"/>
<evidence type="ECO:0000256" key="1">
    <source>
        <dbReference type="SAM" id="Phobius"/>
    </source>
</evidence>